<proteinExistence type="predicted"/>
<accession>A0A2N5TDI6</accession>
<dbReference type="Proteomes" id="UP000235392">
    <property type="component" value="Unassembled WGS sequence"/>
</dbReference>
<feature type="compositionally biased region" description="Basic and acidic residues" evidence="1">
    <location>
        <begin position="60"/>
        <end position="79"/>
    </location>
</feature>
<organism evidence="2 3">
    <name type="scientific">Puccinia coronata f. sp. avenae</name>
    <dbReference type="NCBI Taxonomy" id="200324"/>
    <lineage>
        <taxon>Eukaryota</taxon>
        <taxon>Fungi</taxon>
        <taxon>Dikarya</taxon>
        <taxon>Basidiomycota</taxon>
        <taxon>Pucciniomycotina</taxon>
        <taxon>Pucciniomycetes</taxon>
        <taxon>Pucciniales</taxon>
        <taxon>Pucciniaceae</taxon>
        <taxon>Puccinia</taxon>
    </lineage>
</organism>
<feature type="compositionally biased region" description="Polar residues" evidence="1">
    <location>
        <begin position="1"/>
        <end position="11"/>
    </location>
</feature>
<dbReference type="EMBL" id="PGCI01000630">
    <property type="protein sequence ID" value="PLW23556.1"/>
    <property type="molecule type" value="Genomic_DNA"/>
</dbReference>
<dbReference type="AlphaFoldDB" id="A0A2N5TDI6"/>
<protein>
    <submittedName>
        <fullName evidence="2">Uncharacterized protein</fullName>
    </submittedName>
</protein>
<name>A0A2N5TDI6_9BASI</name>
<reference evidence="2 3" key="1">
    <citation type="submission" date="2017-11" db="EMBL/GenBank/DDBJ databases">
        <title>De novo assembly and phasing of dikaryotic genomes from two isolates of Puccinia coronata f. sp. avenae, the causal agent of oat crown rust.</title>
        <authorList>
            <person name="Miller M.E."/>
            <person name="Zhang Y."/>
            <person name="Omidvar V."/>
            <person name="Sperschneider J."/>
            <person name="Schwessinger B."/>
            <person name="Raley C."/>
            <person name="Palmer J.M."/>
            <person name="Garnica D."/>
            <person name="Upadhyaya N."/>
            <person name="Rathjen J."/>
            <person name="Taylor J.M."/>
            <person name="Park R.F."/>
            <person name="Dodds P.N."/>
            <person name="Hirsch C.D."/>
            <person name="Kianian S.F."/>
            <person name="Figueroa M."/>
        </authorList>
    </citation>
    <scope>NUCLEOTIDE SEQUENCE [LARGE SCALE GENOMIC DNA]</scope>
    <source>
        <strain evidence="2">12SD80</strain>
    </source>
</reference>
<comment type="caution">
    <text evidence="2">The sequence shown here is derived from an EMBL/GenBank/DDBJ whole genome shotgun (WGS) entry which is preliminary data.</text>
</comment>
<evidence type="ECO:0000256" key="1">
    <source>
        <dbReference type="SAM" id="MobiDB-lite"/>
    </source>
</evidence>
<evidence type="ECO:0000313" key="3">
    <source>
        <dbReference type="Proteomes" id="UP000235392"/>
    </source>
</evidence>
<evidence type="ECO:0000313" key="2">
    <source>
        <dbReference type="EMBL" id="PLW23556.1"/>
    </source>
</evidence>
<feature type="compositionally biased region" description="Polar residues" evidence="1">
    <location>
        <begin position="31"/>
        <end position="42"/>
    </location>
</feature>
<sequence length="154" mass="16476">MQKTSSLSSLFSLDKPTPLTDTGTGPKKQPKSANTKRNSAHPSDQPKHKPAQPNGKPHGKQQDTKHDDKDLELPDHHDNQPGSVLPEEGEDCLVEEKKACAAGTASSSSSSAAAGGGVLQKLKRALAGISNDKFSLEQILKDKRARAEKQARFC</sequence>
<gene>
    <name evidence="2" type="ORF">PCASD_09102</name>
</gene>
<feature type="region of interest" description="Disordered" evidence="1">
    <location>
        <begin position="1"/>
        <end position="92"/>
    </location>
</feature>